<keyword evidence="7" id="KW-0675">Receptor</keyword>
<evidence type="ECO:0000256" key="4">
    <source>
        <dbReference type="ARBA" id="ARBA00022692"/>
    </source>
</evidence>
<dbReference type="SUPFAM" id="SSF53850">
    <property type="entry name" value="Periplasmic binding protein-like II"/>
    <property type="match status" value="1"/>
</dbReference>
<dbReference type="EMBL" id="CAXLJM020000164">
    <property type="protein sequence ID" value="CAL8145928.1"/>
    <property type="molecule type" value="Genomic_DNA"/>
</dbReference>
<proteinExistence type="inferred from homology"/>
<comment type="caution">
    <text evidence="11">The sequence shown here is derived from an EMBL/GenBank/DDBJ whole genome shotgun (WGS) entry which is preliminary data.</text>
</comment>
<organism evidence="11 12">
    <name type="scientific">Orchesella dallaii</name>
    <dbReference type="NCBI Taxonomy" id="48710"/>
    <lineage>
        <taxon>Eukaryota</taxon>
        <taxon>Metazoa</taxon>
        <taxon>Ecdysozoa</taxon>
        <taxon>Arthropoda</taxon>
        <taxon>Hexapoda</taxon>
        <taxon>Collembola</taxon>
        <taxon>Entomobryomorpha</taxon>
        <taxon>Entomobryoidea</taxon>
        <taxon>Orchesellidae</taxon>
        <taxon>Orchesellinae</taxon>
        <taxon>Orchesella</taxon>
    </lineage>
</organism>
<sequence>MSSVGTTESPQNQHSYIVPLLENISALQEKCQLVLYCEENFDSTPWLIDFLLSYRNMELKPNLGSYVFKKNPINSPRFQPAVRPIQCTLCIIQMASLDTDIASHSLWKLVRKDSDYFVYFIQSVPVGKYILKSEEIGENLNFKTVILLKNTSGEILSVNEIGHLTEYSLGENPNSGKMFLDSPPNFGGITFKISVPYYPSIFQWDQDSKGKFKISQGKYATWLKILESKFNFTSEYFTSSDKGSSATQNGSQWKGAVGDVLNGDAHMALDIAHTFNRHFVAEWASPFFYRGVVFVTHDDSFGPSSKYIILRPLTKATWALFSIGILFYIIFLKVFCKLESKLLPTKTTISLRSIVVYIVATFLEQNWGSSPTKQVVSNAIRSLCAFWLLFVLVVSTAYKAKLTDLMSLPAPSFGPLTFDHLANSNLPVGINAIGTGETTYLLFSAAEVKTYRTIFTKSILYPDSTQCILQAVKRNFACVTSEGVAAYTIARNVDAVHGRVPLTISTSRANFVEGGVIFRRQWIFGNPISNSIRYATSMGLVMKWREMHLNTLKAEKHTNRTSLIEATQDNEDGVLKMKEMKSSFLGWITGVLLACLV</sequence>
<keyword evidence="8" id="KW-0325">Glycoprotein</keyword>
<dbReference type="Pfam" id="PF00060">
    <property type="entry name" value="Lig_chan"/>
    <property type="match status" value="1"/>
</dbReference>
<evidence type="ECO:0000256" key="9">
    <source>
        <dbReference type="SAM" id="Phobius"/>
    </source>
</evidence>
<name>A0ABP1S7D6_9HEXA</name>
<feature type="transmembrane region" description="Helical" evidence="9">
    <location>
        <begin position="348"/>
        <end position="367"/>
    </location>
</feature>
<dbReference type="PANTHER" id="PTHR42643">
    <property type="entry name" value="IONOTROPIC RECEPTOR 20A-RELATED"/>
    <property type="match status" value="1"/>
</dbReference>
<dbReference type="Gene3D" id="1.10.287.70">
    <property type="match status" value="1"/>
</dbReference>
<dbReference type="InterPro" id="IPR052192">
    <property type="entry name" value="Insect_Ionotropic_Sensory_Rcpt"/>
</dbReference>
<accession>A0ABP1S7D6</accession>
<evidence type="ECO:0000256" key="7">
    <source>
        <dbReference type="ARBA" id="ARBA00023170"/>
    </source>
</evidence>
<comment type="similarity">
    <text evidence="2">Belongs to the glutamate-gated ion channel (TC 1.A.10.1) family.</text>
</comment>
<keyword evidence="12" id="KW-1185">Reference proteome</keyword>
<dbReference type="Proteomes" id="UP001642540">
    <property type="component" value="Unassembled WGS sequence"/>
</dbReference>
<reference evidence="11 12" key="1">
    <citation type="submission" date="2024-08" db="EMBL/GenBank/DDBJ databases">
        <authorList>
            <person name="Cucini C."/>
            <person name="Frati F."/>
        </authorList>
    </citation>
    <scope>NUCLEOTIDE SEQUENCE [LARGE SCALE GENOMIC DNA]</scope>
</reference>
<dbReference type="InterPro" id="IPR001320">
    <property type="entry name" value="Iontro_rcpt_C"/>
</dbReference>
<comment type="subcellular location">
    <subcellularLocation>
        <location evidence="1">Cell membrane</location>
        <topology evidence="1">Multi-pass membrane protein</topology>
    </subcellularLocation>
</comment>
<evidence type="ECO:0000313" key="12">
    <source>
        <dbReference type="Proteomes" id="UP001642540"/>
    </source>
</evidence>
<keyword evidence="4 9" id="KW-0812">Transmembrane</keyword>
<evidence type="ECO:0000256" key="5">
    <source>
        <dbReference type="ARBA" id="ARBA00022989"/>
    </source>
</evidence>
<feature type="transmembrane region" description="Helical" evidence="9">
    <location>
        <begin position="379"/>
        <end position="398"/>
    </location>
</feature>
<evidence type="ECO:0000256" key="2">
    <source>
        <dbReference type="ARBA" id="ARBA00008685"/>
    </source>
</evidence>
<evidence type="ECO:0000256" key="6">
    <source>
        <dbReference type="ARBA" id="ARBA00023136"/>
    </source>
</evidence>
<protein>
    <recommendedName>
        <fullName evidence="10">Ionotropic glutamate receptor C-terminal domain-containing protein</fullName>
    </recommendedName>
</protein>
<keyword evidence="5 9" id="KW-1133">Transmembrane helix</keyword>
<feature type="domain" description="Ionotropic glutamate receptor C-terminal" evidence="10">
    <location>
        <begin position="320"/>
        <end position="586"/>
    </location>
</feature>
<dbReference type="Gene3D" id="3.40.190.10">
    <property type="entry name" value="Periplasmic binding protein-like II"/>
    <property type="match status" value="1"/>
</dbReference>
<evidence type="ECO:0000259" key="10">
    <source>
        <dbReference type="Pfam" id="PF00060"/>
    </source>
</evidence>
<evidence type="ECO:0000256" key="1">
    <source>
        <dbReference type="ARBA" id="ARBA00004651"/>
    </source>
</evidence>
<keyword evidence="6 9" id="KW-0472">Membrane</keyword>
<evidence type="ECO:0000313" key="11">
    <source>
        <dbReference type="EMBL" id="CAL8145928.1"/>
    </source>
</evidence>
<feature type="transmembrane region" description="Helical" evidence="9">
    <location>
        <begin position="316"/>
        <end position="336"/>
    </location>
</feature>
<evidence type="ECO:0000256" key="3">
    <source>
        <dbReference type="ARBA" id="ARBA00022475"/>
    </source>
</evidence>
<evidence type="ECO:0000256" key="8">
    <source>
        <dbReference type="ARBA" id="ARBA00023180"/>
    </source>
</evidence>
<dbReference type="PANTHER" id="PTHR42643:SF38">
    <property type="entry name" value="IONOTROPIC RECEPTOR 100A"/>
    <property type="match status" value="1"/>
</dbReference>
<gene>
    <name evidence="11" type="ORF">ODALV1_LOCUS30646</name>
</gene>
<keyword evidence="3" id="KW-1003">Cell membrane</keyword>